<gene>
    <name evidence="2" type="ORF">EEDITHA_LOCUS2710</name>
</gene>
<dbReference type="Proteomes" id="UP001153954">
    <property type="component" value="Unassembled WGS sequence"/>
</dbReference>
<reference evidence="2" key="1">
    <citation type="submission" date="2022-03" db="EMBL/GenBank/DDBJ databases">
        <authorList>
            <person name="Tunstrom K."/>
        </authorList>
    </citation>
    <scope>NUCLEOTIDE SEQUENCE</scope>
</reference>
<name>A0AAU9TLB0_EUPED</name>
<organism evidence="2 3">
    <name type="scientific">Euphydryas editha</name>
    <name type="common">Edith's checkerspot</name>
    <dbReference type="NCBI Taxonomy" id="104508"/>
    <lineage>
        <taxon>Eukaryota</taxon>
        <taxon>Metazoa</taxon>
        <taxon>Ecdysozoa</taxon>
        <taxon>Arthropoda</taxon>
        <taxon>Hexapoda</taxon>
        <taxon>Insecta</taxon>
        <taxon>Pterygota</taxon>
        <taxon>Neoptera</taxon>
        <taxon>Endopterygota</taxon>
        <taxon>Lepidoptera</taxon>
        <taxon>Glossata</taxon>
        <taxon>Ditrysia</taxon>
        <taxon>Papilionoidea</taxon>
        <taxon>Nymphalidae</taxon>
        <taxon>Nymphalinae</taxon>
        <taxon>Euphydryas</taxon>
    </lineage>
</organism>
<evidence type="ECO:0000313" key="2">
    <source>
        <dbReference type="EMBL" id="CAH2086317.1"/>
    </source>
</evidence>
<feature type="region of interest" description="Disordered" evidence="1">
    <location>
        <begin position="1"/>
        <end position="106"/>
    </location>
</feature>
<dbReference type="EMBL" id="CAKOGL010000005">
    <property type="protein sequence ID" value="CAH2086317.1"/>
    <property type="molecule type" value="Genomic_DNA"/>
</dbReference>
<feature type="compositionally biased region" description="Basic residues" evidence="1">
    <location>
        <begin position="18"/>
        <end position="28"/>
    </location>
</feature>
<proteinExistence type="predicted"/>
<dbReference type="AlphaFoldDB" id="A0AAU9TLB0"/>
<evidence type="ECO:0000313" key="3">
    <source>
        <dbReference type="Proteomes" id="UP001153954"/>
    </source>
</evidence>
<protein>
    <submittedName>
        <fullName evidence="2">Uncharacterized protein</fullName>
    </submittedName>
</protein>
<comment type="caution">
    <text evidence="2">The sequence shown here is derived from an EMBL/GenBank/DDBJ whole genome shotgun (WGS) entry which is preliminary data.</text>
</comment>
<feature type="compositionally biased region" description="Low complexity" evidence="1">
    <location>
        <begin position="63"/>
        <end position="72"/>
    </location>
</feature>
<feature type="compositionally biased region" description="Polar residues" evidence="1">
    <location>
        <begin position="85"/>
        <end position="99"/>
    </location>
</feature>
<accession>A0AAU9TLB0</accession>
<sequence length="121" mass="13213">MGNVQCCASNRLLEGKTSKKPKNKKKKQKESSEKTNGVGGGNINETVNKVTKVAEDNSDRPTPQAAQAQAQASPPPDDPVKKSQESLNMTQQTDSNSIKSETRNETMAAARERFFGQVYKN</sequence>
<keyword evidence="3" id="KW-1185">Reference proteome</keyword>
<evidence type="ECO:0000256" key="1">
    <source>
        <dbReference type="SAM" id="MobiDB-lite"/>
    </source>
</evidence>